<geneLocation type="plasmid" evidence="1">
    <name>pQBR57</name>
</geneLocation>
<evidence type="ECO:0000313" key="1">
    <source>
        <dbReference type="EMBL" id="CEK42211.1"/>
    </source>
</evidence>
<gene>
    <name evidence="1" type="ORF">PQBR57_0258</name>
</gene>
<dbReference type="AlphaFoldDB" id="A0A0G4E4P2"/>
<proteinExistence type="predicted"/>
<reference evidence="1" key="2">
    <citation type="submission" date="2015-06" db="EMBL/GenBank/DDBJ databases">
        <title>Environmentally co-occuring mercury resistance plasmids are genetically and phenotypically diverse and confer variable context-dependent fitness effects.</title>
        <authorList>
            <person name="Hall J.P.J."/>
            <person name="Harrison E."/>
            <person name="Lilley A.K."/>
            <person name="Paterson S."/>
            <person name="Spiers A.J."/>
            <person name="Brockhurst M.A."/>
        </authorList>
    </citation>
    <scope>NUCLEOTIDE SEQUENCE [LARGE SCALE GENOMIC DNA]</scope>
    <source>
        <strain evidence="1">SBW25</strain>
        <plasmid evidence="1">pQBR57</plasmid>
    </source>
</reference>
<reference evidence="1" key="1">
    <citation type="submission" date="2014-12" db="EMBL/GenBank/DDBJ databases">
        <authorList>
            <person name="Hall J."/>
        </authorList>
    </citation>
    <scope>NUCLEOTIDE SEQUENCE [LARGE SCALE GENOMIC DNA]</scope>
    <source>
        <strain evidence="1">SBW25</strain>
        <plasmid evidence="1">pQBR57</plasmid>
    </source>
</reference>
<dbReference type="EMBL" id="LN713926">
    <property type="protein sequence ID" value="CEK42211.1"/>
    <property type="molecule type" value="Genomic_DNA"/>
</dbReference>
<accession>A0A0G4E4P2</accession>
<protein>
    <submittedName>
        <fullName evidence="1">Uncharacterized protein</fullName>
    </submittedName>
</protein>
<sequence>MISVHARDKALAVLKRNGLQAFYYLPAIGIDDQELADALRFLGDSGFIITDQKTGDLTGRVMAANMESQERANERRAQFRVV</sequence>
<organism evidence="1">
    <name type="scientific">Pseudomonas fluorescens (strain SBW25)</name>
    <dbReference type="NCBI Taxonomy" id="216595"/>
    <lineage>
        <taxon>Bacteria</taxon>
        <taxon>Pseudomonadati</taxon>
        <taxon>Pseudomonadota</taxon>
        <taxon>Gammaproteobacteria</taxon>
        <taxon>Pseudomonadales</taxon>
        <taxon>Pseudomonadaceae</taxon>
        <taxon>Pseudomonas</taxon>
    </lineage>
</organism>
<keyword evidence="1" id="KW-0614">Plasmid</keyword>
<name>A0A0G4E4P2_PSEFS</name>